<dbReference type="EnsemblMetazoa" id="PHUM090830-RA">
    <property type="protein sequence ID" value="PHUM090830-PA"/>
    <property type="gene ID" value="PHUM090830"/>
</dbReference>
<dbReference type="KEGG" id="phu:Phum_PHUM090830"/>
<accession>E0VCM8</accession>
<organism>
    <name type="scientific">Pediculus humanus subsp. corporis</name>
    <name type="common">Body louse</name>
    <dbReference type="NCBI Taxonomy" id="121224"/>
    <lineage>
        <taxon>Eukaryota</taxon>
        <taxon>Metazoa</taxon>
        <taxon>Ecdysozoa</taxon>
        <taxon>Arthropoda</taxon>
        <taxon>Hexapoda</taxon>
        <taxon>Insecta</taxon>
        <taxon>Pterygota</taxon>
        <taxon>Neoptera</taxon>
        <taxon>Paraneoptera</taxon>
        <taxon>Psocodea</taxon>
        <taxon>Troctomorpha</taxon>
        <taxon>Phthiraptera</taxon>
        <taxon>Anoplura</taxon>
        <taxon>Pediculidae</taxon>
        <taxon>Pediculus</taxon>
    </lineage>
</organism>
<proteinExistence type="predicted"/>
<evidence type="ECO:0000313" key="1">
    <source>
        <dbReference type="EMBL" id="EEB11134.1"/>
    </source>
</evidence>
<evidence type="ECO:0000313" key="2">
    <source>
        <dbReference type="EnsemblMetazoa" id="PHUM090830-PA"/>
    </source>
</evidence>
<dbReference type="HOGENOM" id="CLU_3052772_0_0_1"/>
<dbReference type="InParanoid" id="E0VCM8"/>
<dbReference type="EMBL" id="DS235060">
    <property type="protein sequence ID" value="EEB11134.1"/>
    <property type="molecule type" value="Genomic_DNA"/>
</dbReference>
<dbReference type="AlphaFoldDB" id="E0VCM8"/>
<name>E0VCM8_PEDHC</name>
<reference evidence="1" key="2">
    <citation type="submission" date="2007-04" db="EMBL/GenBank/DDBJ databases">
        <title>The genome of the human body louse.</title>
        <authorList>
            <consortium name="The Human Body Louse Genome Consortium"/>
            <person name="Kirkness E."/>
            <person name="Walenz B."/>
            <person name="Hass B."/>
            <person name="Bruggner R."/>
            <person name="Strausberg R."/>
        </authorList>
    </citation>
    <scope>NUCLEOTIDE SEQUENCE</scope>
    <source>
        <strain evidence="1">USDA</strain>
    </source>
</reference>
<gene>
    <name evidence="2" type="primary">8237981</name>
    <name evidence="1" type="ORF">Phum_PHUM090830</name>
</gene>
<reference evidence="1" key="1">
    <citation type="submission" date="2007-04" db="EMBL/GenBank/DDBJ databases">
        <title>Annotation of Pediculus humanus corporis strain USDA.</title>
        <authorList>
            <person name="Kirkness E."/>
            <person name="Hannick L."/>
            <person name="Hass B."/>
            <person name="Bruggner R."/>
            <person name="Lawson D."/>
            <person name="Bidwell S."/>
            <person name="Joardar V."/>
            <person name="Caler E."/>
            <person name="Walenz B."/>
            <person name="Inman J."/>
            <person name="Schobel S."/>
            <person name="Galinsky K."/>
            <person name="Amedeo P."/>
            <person name="Strausberg R."/>
        </authorList>
    </citation>
    <scope>NUCLEOTIDE SEQUENCE</scope>
    <source>
        <strain evidence="1">USDA</strain>
    </source>
</reference>
<reference evidence="2" key="3">
    <citation type="submission" date="2020-05" db="UniProtKB">
        <authorList>
            <consortium name="EnsemblMetazoa"/>
        </authorList>
    </citation>
    <scope>IDENTIFICATION</scope>
    <source>
        <strain evidence="2">USDA</strain>
    </source>
</reference>
<dbReference type="EMBL" id="AAZO01001082">
    <property type="status" value="NOT_ANNOTATED_CDS"/>
    <property type="molecule type" value="Genomic_DNA"/>
</dbReference>
<keyword evidence="3" id="KW-1185">Reference proteome</keyword>
<dbReference type="CTD" id="8237981"/>
<dbReference type="Proteomes" id="UP000009046">
    <property type="component" value="Unassembled WGS sequence"/>
</dbReference>
<dbReference type="RefSeq" id="XP_002423872.1">
    <property type="nucleotide sequence ID" value="XM_002423827.1"/>
</dbReference>
<dbReference type="GeneID" id="8237981"/>
<protein>
    <submittedName>
        <fullName evidence="1 2">Uncharacterized protein</fullName>
    </submittedName>
</protein>
<dbReference type="VEuPathDB" id="VectorBase:PHUM090830"/>
<evidence type="ECO:0000313" key="3">
    <source>
        <dbReference type="Proteomes" id="UP000009046"/>
    </source>
</evidence>
<sequence>MAWVGNYLRRYIGIITSIEMIKNILFHFNQHEHESKMLDGNNQLENTVTIIELY</sequence>